<evidence type="ECO:0000259" key="3">
    <source>
        <dbReference type="Pfam" id="PF03527"/>
    </source>
</evidence>
<gene>
    <name evidence="6" type="ORF">sS8_3559</name>
</gene>
<dbReference type="InterPro" id="IPR008727">
    <property type="entry name" value="PAAR_motif"/>
</dbReference>
<keyword evidence="2 6" id="KW-0812">Transmembrane</keyword>
<keyword evidence="7" id="KW-1185">Reference proteome</keyword>
<dbReference type="KEGG" id="mmai:sS8_3559"/>
<feature type="domain" description="RHS protein conserved region" evidence="3">
    <location>
        <begin position="1261"/>
        <end position="1292"/>
    </location>
</feature>
<dbReference type="Pfam" id="PF20148">
    <property type="entry name" value="DUF6531"/>
    <property type="match status" value="1"/>
</dbReference>
<evidence type="ECO:0000256" key="1">
    <source>
        <dbReference type="ARBA" id="ARBA00022737"/>
    </source>
</evidence>
<dbReference type="RefSeq" id="WP_119630789.1">
    <property type="nucleotide sequence ID" value="NZ_AP017928.1"/>
</dbReference>
<evidence type="ECO:0000256" key="2">
    <source>
        <dbReference type="SAM" id="Phobius"/>
    </source>
</evidence>
<dbReference type="Proteomes" id="UP000266313">
    <property type="component" value="Chromosome"/>
</dbReference>
<evidence type="ECO:0000313" key="6">
    <source>
        <dbReference type="EMBL" id="BBA35496.1"/>
    </source>
</evidence>
<dbReference type="InterPro" id="IPR001826">
    <property type="entry name" value="RHS"/>
</dbReference>
<organism evidence="6 7">
    <name type="scientific">Methylocaldum marinum</name>
    <dbReference type="NCBI Taxonomy" id="1432792"/>
    <lineage>
        <taxon>Bacteria</taxon>
        <taxon>Pseudomonadati</taxon>
        <taxon>Pseudomonadota</taxon>
        <taxon>Gammaproteobacteria</taxon>
        <taxon>Methylococcales</taxon>
        <taxon>Methylococcaceae</taxon>
        <taxon>Methylocaldum</taxon>
    </lineage>
</organism>
<name>A0A250KVE4_9GAMM</name>
<feature type="domain" description="Teneurin-like YD-shell" evidence="5">
    <location>
        <begin position="814"/>
        <end position="951"/>
    </location>
</feature>
<feature type="domain" description="Teneurin-like YD-shell" evidence="5">
    <location>
        <begin position="588"/>
        <end position="736"/>
    </location>
</feature>
<dbReference type="NCBIfam" id="TIGR03696">
    <property type="entry name" value="Rhs_assc_core"/>
    <property type="match status" value="1"/>
</dbReference>
<dbReference type="InterPro" id="IPR056823">
    <property type="entry name" value="TEN-like_YD-shell"/>
</dbReference>
<dbReference type="Pfam" id="PF25023">
    <property type="entry name" value="TEN_YD-shell"/>
    <property type="match status" value="2"/>
</dbReference>
<dbReference type="Pfam" id="PF05593">
    <property type="entry name" value="RHS_repeat"/>
    <property type="match status" value="1"/>
</dbReference>
<dbReference type="NCBIfam" id="TIGR01643">
    <property type="entry name" value="YD_repeat_2x"/>
    <property type="match status" value="11"/>
</dbReference>
<dbReference type="InterPro" id="IPR045351">
    <property type="entry name" value="DUF6531"/>
</dbReference>
<dbReference type="InterPro" id="IPR022385">
    <property type="entry name" value="Rhs_assc_core"/>
</dbReference>
<reference evidence="6 7" key="1">
    <citation type="submission" date="2016-12" db="EMBL/GenBank/DDBJ databases">
        <title>Genome sequencing of Methylocaldum marinum.</title>
        <authorList>
            <person name="Takeuchi M."/>
            <person name="Kamagata Y."/>
            <person name="Hiraoka S."/>
            <person name="Oshima K."/>
            <person name="Hattori M."/>
            <person name="Iwasaki W."/>
        </authorList>
    </citation>
    <scope>NUCLEOTIDE SEQUENCE [LARGE SCALE GENOMIC DNA]</scope>
    <source>
        <strain evidence="6 7">S8</strain>
    </source>
</reference>
<dbReference type="InterPro" id="IPR006530">
    <property type="entry name" value="YD"/>
</dbReference>
<keyword evidence="2" id="KW-1133">Transmembrane helix</keyword>
<dbReference type="PANTHER" id="PTHR32305:SF15">
    <property type="entry name" value="PROTEIN RHSA-RELATED"/>
    <property type="match status" value="1"/>
</dbReference>
<dbReference type="CDD" id="cd14742">
    <property type="entry name" value="PAAR_RHS"/>
    <property type="match status" value="1"/>
</dbReference>
<dbReference type="Gene3D" id="2.180.10.10">
    <property type="entry name" value="RHS repeat-associated core"/>
    <property type="match status" value="4"/>
</dbReference>
<protein>
    <submittedName>
        <fullName evidence="6">Putative rhs-related transmembrane protein</fullName>
    </submittedName>
</protein>
<sequence>MALTAEQRIAAVQTQAPDVETGERIATASHTGALAAGAALAAKGGWVGLTAYGAGMAGAYAGDWAADKLGLAEVAADGLAAFGLRTIGQGGPHPGVVGCQVAHNHGFAGFLATVAVGALAAVAVGALVVATGGAAAVALIGAAAAGGFAGGLVGGALGGALAQMGARTGPITTGSPDVLIAGKPVARMTDTAACSKESAPFPLIEGSETIFVNNLPMARVGHRLACGAVLDEGVDSVFMDHTTVACAEPAPAIPVWGRVLVDWLGILPLGKFAAGLGRRANRTASARAAGTPRHCQTHCGDPVNVATGEFVEWRTDIDIPGVLPFQLRRSYRTRADAATRSLFGPHWCDSLTVALVRRGALIDYHDDEGVCWTFDAPYAVLDAHHLKAPQLVLRGTRDAPELHDRETGARYHFDWQGDSARLSRVEDGYGNHYRLHYRRERLVRLEHSDGYTLDFAWRPEGTLGAVWLHEPDGPPVELVRYQHDARGRLIRSQSDASGHLVYAYDEHHGIIAWGDSGRTSVQLRYDDAGWVTRVDTPHGIHAACFEYDRPARITRVWLDGACTTYHYTADGLVTRVIDPLGAETVTAWDAYQRKVSETDPLGRVTRYAYTDEGWLRGITDPCGRTTRFTYDEAGNRLRLETPDGQRWHWTYDAAGNLRTEQTPDGLVTRLERDARGRLVRHIRPDRSESRFHYDALGRPCGVTAPNGGVTRWAQDRLGRVFETTDAEGALTRYAYPPRSDDAAPKARGHTAPSRVILANGDTWTYRYDAEGLPDAVTDAAGHTRQYRWGAYDLLESHSDPLGGVTRYRYDAQARLAAVTNALGQTWRYTYDPAGRCVQETDFAGRITRYRYDAAGRLLVKTAPDGHDYCYTWDERDRLTRIDAGDSRIDYAYDESGRLTRAALYRGDTLESETCLRYDPHGRLLEETQGPHRIAWRYDACGRLAGRTTPLGTVAYDYDALGLLDALTGPRGEVHVQRDLLGRILQRSSRPFGPDGHPVLVPGPQFHLTQRFDAAGHLLAQALRGDGLPSAQRRYHWQHGRLIGLDDARFGRTRYRYDARDQVLEARYDPGPGYGPTLGGLSPGPTLQPGVTAETFGYDALGNLCGQHTPQAHADQTYTPAGSVARRGQTEYRYDERGRTTCRTEHRPGFRPHTWHYRWDAFDRLIQVHTPDGQVWRYTYDAFGRRLAKHCLTPGRAGRRRPLVEAQYLWDGPNLAVEWRRYGTTDAAAAPTETREWHHEPGTFVPLALAYQREQARPAWLHVVTDPLGTPRELVSDDGEVVWAGRLRTWGRLDRWAVKDDDTRLARRLPRGYRTAANDPYIEVDLRFQNQWEDPESGLYYNYQRYYDPDTGQYLSPDPIGLRGGLRPHGYVHNPVGWVDPWGLAGCPPEGNVPDSAASAIHPGRLAAESSEVSQESIIRALRQSGSVEGAATAKLMKRGDVNVRLVPTDPWGGGAAGRAPFGSDTVYLSLDKLSSPASAAGVAAHETRHVLQNLTPQTYRQVHELQAYQWQRAVDPAFNMSDDAISRFIHTHPLYRNVPPSLTGGR</sequence>
<feature type="transmembrane region" description="Helical" evidence="2">
    <location>
        <begin position="107"/>
        <end position="130"/>
    </location>
</feature>
<evidence type="ECO:0000313" key="7">
    <source>
        <dbReference type="Proteomes" id="UP000266313"/>
    </source>
</evidence>
<dbReference type="SUPFAM" id="SSF63829">
    <property type="entry name" value="Calcium-dependent phosphotriesterase"/>
    <property type="match status" value="1"/>
</dbReference>
<accession>A0A250KVE4</accession>
<feature type="transmembrane region" description="Helical" evidence="2">
    <location>
        <begin position="137"/>
        <end position="162"/>
    </location>
</feature>
<dbReference type="OrthoDB" id="5566102at2"/>
<dbReference type="Gene3D" id="2.60.200.60">
    <property type="match status" value="1"/>
</dbReference>
<dbReference type="InterPro" id="IPR031325">
    <property type="entry name" value="RHS_repeat"/>
</dbReference>
<dbReference type="Pfam" id="PF05488">
    <property type="entry name" value="PAAR_motif"/>
    <property type="match status" value="1"/>
</dbReference>
<keyword evidence="2" id="KW-0472">Membrane</keyword>
<proteinExistence type="predicted"/>
<dbReference type="InterPro" id="IPR050708">
    <property type="entry name" value="T6SS_VgrG/RHS"/>
</dbReference>
<evidence type="ECO:0000259" key="5">
    <source>
        <dbReference type="Pfam" id="PF25023"/>
    </source>
</evidence>
<keyword evidence="1" id="KW-0677">Repeat</keyword>
<dbReference type="Pfam" id="PF03527">
    <property type="entry name" value="RHS"/>
    <property type="match status" value="1"/>
</dbReference>
<dbReference type="PANTHER" id="PTHR32305">
    <property type="match status" value="1"/>
</dbReference>
<dbReference type="EMBL" id="AP017928">
    <property type="protein sequence ID" value="BBA35496.1"/>
    <property type="molecule type" value="Genomic_DNA"/>
</dbReference>
<feature type="domain" description="DUF6531" evidence="4">
    <location>
        <begin position="300"/>
        <end position="370"/>
    </location>
</feature>
<evidence type="ECO:0000259" key="4">
    <source>
        <dbReference type="Pfam" id="PF20148"/>
    </source>
</evidence>